<evidence type="ECO:0000256" key="11">
    <source>
        <dbReference type="RuleBase" id="RU000679"/>
    </source>
</evidence>
<keyword evidence="5 13" id="KW-1133">Transmembrane helix</keyword>
<feature type="region of interest" description="Disordered" evidence="12">
    <location>
        <begin position="542"/>
        <end position="566"/>
    </location>
</feature>
<dbReference type="InterPro" id="IPR001873">
    <property type="entry name" value="ENaC"/>
</dbReference>
<evidence type="ECO:0000256" key="9">
    <source>
        <dbReference type="ARBA" id="ARBA00023201"/>
    </source>
</evidence>
<dbReference type="EMBL" id="NIVC01000151">
    <property type="protein sequence ID" value="PAA89426.1"/>
    <property type="molecule type" value="Genomic_DNA"/>
</dbReference>
<feature type="compositionally biased region" description="Basic and acidic residues" evidence="12">
    <location>
        <begin position="557"/>
        <end position="566"/>
    </location>
</feature>
<dbReference type="GO" id="GO:0005886">
    <property type="term" value="C:plasma membrane"/>
    <property type="evidence" value="ECO:0007669"/>
    <property type="project" value="TreeGrafter"/>
</dbReference>
<keyword evidence="4 11" id="KW-0812">Transmembrane</keyword>
<dbReference type="GO" id="GO:0015280">
    <property type="term" value="F:ligand-gated sodium channel activity"/>
    <property type="evidence" value="ECO:0007669"/>
    <property type="project" value="TreeGrafter"/>
</dbReference>
<evidence type="ECO:0000256" key="2">
    <source>
        <dbReference type="ARBA" id="ARBA00022448"/>
    </source>
</evidence>
<evidence type="ECO:0000256" key="1">
    <source>
        <dbReference type="ARBA" id="ARBA00004141"/>
    </source>
</evidence>
<organism evidence="14 15">
    <name type="scientific">Macrostomum lignano</name>
    <dbReference type="NCBI Taxonomy" id="282301"/>
    <lineage>
        <taxon>Eukaryota</taxon>
        <taxon>Metazoa</taxon>
        <taxon>Spiralia</taxon>
        <taxon>Lophotrochozoa</taxon>
        <taxon>Platyhelminthes</taxon>
        <taxon>Rhabditophora</taxon>
        <taxon>Macrostomorpha</taxon>
        <taxon>Macrostomida</taxon>
        <taxon>Macrostomidae</taxon>
        <taxon>Macrostomum</taxon>
    </lineage>
</organism>
<keyword evidence="9 11" id="KW-0739">Sodium transport</keyword>
<accession>A0A267GTS6</accession>
<evidence type="ECO:0000256" key="8">
    <source>
        <dbReference type="ARBA" id="ARBA00023136"/>
    </source>
</evidence>
<feature type="transmembrane region" description="Helical" evidence="13">
    <location>
        <begin position="42"/>
        <end position="64"/>
    </location>
</feature>
<keyword evidence="3 11" id="KW-0894">Sodium channel</keyword>
<evidence type="ECO:0000256" key="7">
    <source>
        <dbReference type="ARBA" id="ARBA00023065"/>
    </source>
</evidence>
<evidence type="ECO:0000256" key="3">
    <source>
        <dbReference type="ARBA" id="ARBA00022461"/>
    </source>
</evidence>
<dbReference type="OrthoDB" id="6021021at2759"/>
<keyword evidence="2 11" id="KW-0813">Transport</keyword>
<proteinExistence type="inferred from homology"/>
<keyword evidence="7 11" id="KW-0406">Ion transport</keyword>
<evidence type="ECO:0000256" key="6">
    <source>
        <dbReference type="ARBA" id="ARBA00023053"/>
    </source>
</evidence>
<sequence>SLGVSRAATPAKMPSAVMDTLAESSAHGISRVATSRSRVMKVMWFLLFLLFLALFVRSAVTLVIRLRGGGLTKSFELDKVPFVFPDLYFCPNNPYSGSYPHDLSQADAELINTAIANLSAEFDSRLGPTRSIELRARLVQSSLPVHLSYRLLAQRRAQSVLQTTATPTMGPQSSFPIFPRVLPFSHPVSLVCFQLRLTDNDRRKIVAENWQVNLRLSTDPYFAEFNYSGRSVDPIRSPATGEEVPLQDWSISVGRERLQEAGFTMLIVPVGSYPSFAHEAKFQLAPSNSYSVALSMEETEFSEELRGQQCQGDSEAVDFSDHLTGRKLTFAYSPAACYYENLVRLVTQAYGCMVFSFPLTWSLKNTTRCFNMSETGRDQFNVVQTTKTNWSDLDRQVQEACRSRQPCRYQRYSAEFSFSRWPSIGSSVVAHFAEMGSSSYSTPATRRLIDMARSLRARNHSAHTEAQFRAYLSESLINVRIVARSTTSPQVVISPAYSVTAFLADTGGLLGLYVGCSLLTLCEFFELFYRLLSGALLKHRGGARPAEPEAPQGDSQPDAKNDTTEA</sequence>
<keyword evidence="10 11" id="KW-0407">Ion channel</keyword>
<keyword evidence="8 13" id="KW-0472">Membrane</keyword>
<reference evidence="14 15" key="1">
    <citation type="submission" date="2017-06" db="EMBL/GenBank/DDBJ databases">
        <title>A platform for efficient transgenesis in Macrostomum lignano, a flatworm model organism for stem cell research.</title>
        <authorList>
            <person name="Berezikov E."/>
        </authorList>
    </citation>
    <scope>NUCLEOTIDE SEQUENCE [LARGE SCALE GENOMIC DNA]</scope>
    <source>
        <strain evidence="14">DV1</strain>
        <tissue evidence="14">Whole organism</tissue>
    </source>
</reference>
<evidence type="ECO:0000256" key="10">
    <source>
        <dbReference type="ARBA" id="ARBA00023303"/>
    </source>
</evidence>
<dbReference type="PRINTS" id="PR01078">
    <property type="entry name" value="AMINACHANNEL"/>
</dbReference>
<comment type="similarity">
    <text evidence="11">Belongs to the amiloride-sensitive sodium channel (TC 1.A.6) family.</text>
</comment>
<feature type="non-terminal residue" evidence="14">
    <location>
        <position position="1"/>
    </location>
</feature>
<dbReference type="Pfam" id="PF00858">
    <property type="entry name" value="ASC"/>
    <property type="match status" value="1"/>
</dbReference>
<keyword evidence="6" id="KW-0915">Sodium</keyword>
<evidence type="ECO:0000256" key="4">
    <source>
        <dbReference type="ARBA" id="ARBA00022692"/>
    </source>
</evidence>
<dbReference type="Proteomes" id="UP000215902">
    <property type="component" value="Unassembled WGS sequence"/>
</dbReference>
<comment type="subcellular location">
    <subcellularLocation>
        <location evidence="1">Membrane</location>
        <topology evidence="1">Multi-pass membrane protein</topology>
    </subcellularLocation>
</comment>
<gene>
    <name evidence="14" type="ORF">BOX15_Mlig004554g1</name>
</gene>
<dbReference type="STRING" id="282301.A0A267GTS6"/>
<evidence type="ECO:0000256" key="5">
    <source>
        <dbReference type="ARBA" id="ARBA00022989"/>
    </source>
</evidence>
<evidence type="ECO:0000256" key="13">
    <source>
        <dbReference type="SAM" id="Phobius"/>
    </source>
</evidence>
<name>A0A267GTS6_9PLAT</name>
<evidence type="ECO:0000313" key="14">
    <source>
        <dbReference type="EMBL" id="PAA89426.1"/>
    </source>
</evidence>
<evidence type="ECO:0000256" key="12">
    <source>
        <dbReference type="SAM" id="MobiDB-lite"/>
    </source>
</evidence>
<evidence type="ECO:0000313" key="15">
    <source>
        <dbReference type="Proteomes" id="UP000215902"/>
    </source>
</evidence>
<protein>
    <submittedName>
        <fullName evidence="14">Uncharacterized protein</fullName>
    </submittedName>
</protein>
<dbReference type="PANTHER" id="PTHR11690">
    <property type="entry name" value="AMILORIDE-SENSITIVE SODIUM CHANNEL-RELATED"/>
    <property type="match status" value="1"/>
</dbReference>
<comment type="caution">
    <text evidence="14">The sequence shown here is derived from an EMBL/GenBank/DDBJ whole genome shotgun (WGS) entry which is preliminary data.</text>
</comment>
<dbReference type="Gene3D" id="1.10.287.770">
    <property type="entry name" value="YojJ-like"/>
    <property type="match status" value="1"/>
</dbReference>
<dbReference type="AlphaFoldDB" id="A0A267GTS6"/>
<keyword evidence="15" id="KW-1185">Reference proteome</keyword>